<dbReference type="Proteomes" id="UP000703661">
    <property type="component" value="Unassembled WGS sequence"/>
</dbReference>
<accession>A0A9P6MZC7</accession>
<reference evidence="3" key="1">
    <citation type="journal article" date="2020" name="Fungal Divers.">
        <title>Resolving the Mortierellaceae phylogeny through synthesis of multi-gene phylogenetics and phylogenomics.</title>
        <authorList>
            <person name="Vandepol N."/>
            <person name="Liber J."/>
            <person name="Desiro A."/>
            <person name="Na H."/>
            <person name="Kennedy M."/>
            <person name="Barry K."/>
            <person name="Grigoriev I.V."/>
            <person name="Miller A.N."/>
            <person name="O'Donnell K."/>
            <person name="Stajich J.E."/>
            <person name="Bonito G."/>
        </authorList>
    </citation>
    <scope>NUCLEOTIDE SEQUENCE</scope>
    <source>
        <strain evidence="3">NRRL 2769</strain>
    </source>
</reference>
<proteinExistence type="predicted"/>
<gene>
    <name evidence="3" type="ORF">BGZ80_006670</name>
</gene>
<protein>
    <submittedName>
        <fullName evidence="3">Uncharacterized protein</fullName>
    </submittedName>
</protein>
<feature type="transmembrane region" description="Helical" evidence="2">
    <location>
        <begin position="178"/>
        <end position="198"/>
    </location>
</feature>
<evidence type="ECO:0000313" key="3">
    <source>
        <dbReference type="EMBL" id="KAG0018833.1"/>
    </source>
</evidence>
<sequence length="379" mass="41947">MIRIATAVYTSRRNLKSVANQPLDYVVVEAPTSRPSSPPIQSLPITEILQPQEHITERQSGHVHLSSRETPTFASRGLDIPAIYGGSAQTESPFNNPQSQTQDDPQSARITTPNVIGVSHSESIAILRAKERPFFVAILRQSLYPITISLSGCLQIIADLTLIDPNNYNSTFGYVSNVATSIQGFLFFLVFMFDPAMIQTRKQWRKYWIWRYYIEFYYGLGMPQEGRNFGDRFMEKCRSLNQYGNETKFDELTKPPSYSWTLQDLNTVTPDFQTTHPLANPFPNTTLNTAPGIAFSPQSYGASSSGGRRGSSRRVLNSDGHGVGYLSTSLSKTREGGGLYLNPSPGSTSNNGEGSSPVESISMGEKLSNNNNSNDTNNK</sequence>
<keyword evidence="2" id="KW-0812">Transmembrane</keyword>
<dbReference type="EMBL" id="JAAAID010000330">
    <property type="protein sequence ID" value="KAG0018833.1"/>
    <property type="molecule type" value="Genomic_DNA"/>
</dbReference>
<feature type="compositionally biased region" description="Polar residues" evidence="1">
    <location>
        <begin position="344"/>
        <end position="359"/>
    </location>
</feature>
<organism evidence="3 4">
    <name type="scientific">Entomortierella chlamydospora</name>
    <dbReference type="NCBI Taxonomy" id="101097"/>
    <lineage>
        <taxon>Eukaryota</taxon>
        <taxon>Fungi</taxon>
        <taxon>Fungi incertae sedis</taxon>
        <taxon>Mucoromycota</taxon>
        <taxon>Mortierellomycotina</taxon>
        <taxon>Mortierellomycetes</taxon>
        <taxon>Mortierellales</taxon>
        <taxon>Mortierellaceae</taxon>
        <taxon>Entomortierella</taxon>
    </lineage>
</organism>
<evidence type="ECO:0000256" key="2">
    <source>
        <dbReference type="SAM" id="Phobius"/>
    </source>
</evidence>
<feature type="region of interest" description="Disordered" evidence="1">
    <location>
        <begin position="89"/>
        <end position="109"/>
    </location>
</feature>
<keyword evidence="4" id="KW-1185">Reference proteome</keyword>
<keyword evidence="2" id="KW-0472">Membrane</keyword>
<name>A0A9P6MZC7_9FUNG</name>
<evidence type="ECO:0000256" key="1">
    <source>
        <dbReference type="SAM" id="MobiDB-lite"/>
    </source>
</evidence>
<feature type="transmembrane region" description="Helical" evidence="2">
    <location>
        <begin position="134"/>
        <end position="158"/>
    </location>
</feature>
<feature type="compositionally biased region" description="Low complexity" evidence="1">
    <location>
        <begin position="368"/>
        <end position="379"/>
    </location>
</feature>
<dbReference type="AlphaFoldDB" id="A0A9P6MZC7"/>
<evidence type="ECO:0000313" key="4">
    <source>
        <dbReference type="Proteomes" id="UP000703661"/>
    </source>
</evidence>
<comment type="caution">
    <text evidence="3">The sequence shown here is derived from an EMBL/GenBank/DDBJ whole genome shotgun (WGS) entry which is preliminary data.</text>
</comment>
<feature type="region of interest" description="Disordered" evidence="1">
    <location>
        <begin position="281"/>
        <end position="379"/>
    </location>
</feature>
<feature type="non-terminal residue" evidence="3">
    <location>
        <position position="379"/>
    </location>
</feature>
<keyword evidence="2" id="KW-1133">Transmembrane helix</keyword>